<protein>
    <submittedName>
        <fullName evidence="1">Uncharacterized protein</fullName>
    </submittedName>
</protein>
<comment type="caution">
    <text evidence="1">The sequence shown here is derived from an EMBL/GenBank/DDBJ whole genome shotgun (WGS) entry which is preliminary data.</text>
</comment>
<dbReference type="EMBL" id="BLAL01000236">
    <property type="protein sequence ID" value="GES94452.1"/>
    <property type="molecule type" value="Genomic_DNA"/>
</dbReference>
<proteinExistence type="predicted"/>
<reference evidence="1" key="1">
    <citation type="submission" date="2019-10" db="EMBL/GenBank/DDBJ databases">
        <title>Conservation and host-specific expression of non-tandemly repeated heterogenous ribosome RNA gene in arbuscular mycorrhizal fungi.</title>
        <authorList>
            <person name="Maeda T."/>
            <person name="Kobayashi Y."/>
            <person name="Nakagawa T."/>
            <person name="Ezawa T."/>
            <person name="Yamaguchi K."/>
            <person name="Bino T."/>
            <person name="Nishimoto Y."/>
            <person name="Shigenobu S."/>
            <person name="Kawaguchi M."/>
        </authorList>
    </citation>
    <scope>NUCLEOTIDE SEQUENCE</scope>
    <source>
        <strain evidence="1">HR1</strain>
    </source>
</reference>
<organism evidence="1 2">
    <name type="scientific">Rhizophagus clarus</name>
    <dbReference type="NCBI Taxonomy" id="94130"/>
    <lineage>
        <taxon>Eukaryota</taxon>
        <taxon>Fungi</taxon>
        <taxon>Fungi incertae sedis</taxon>
        <taxon>Mucoromycota</taxon>
        <taxon>Glomeromycotina</taxon>
        <taxon>Glomeromycetes</taxon>
        <taxon>Glomerales</taxon>
        <taxon>Glomeraceae</taxon>
        <taxon>Rhizophagus</taxon>
    </lineage>
</organism>
<dbReference type="AlphaFoldDB" id="A0A8H3LT55"/>
<evidence type="ECO:0000313" key="2">
    <source>
        <dbReference type="Proteomes" id="UP000615446"/>
    </source>
</evidence>
<gene>
    <name evidence="1" type="ORF">RCL2_002118300</name>
</gene>
<sequence>MNNLKYRLSKLETEFVCDESTTNGVDILIYKELNVEQKEYYPSKTFVFKDMKESARILEEFYFCMEETLNRIIYFAYKNKSCENLLKLLIRKRNNASIRRYITNNIMLDLNQI</sequence>
<evidence type="ECO:0000313" key="1">
    <source>
        <dbReference type="EMBL" id="GES94452.1"/>
    </source>
</evidence>
<accession>A0A8H3LT55</accession>
<dbReference type="Proteomes" id="UP000615446">
    <property type="component" value="Unassembled WGS sequence"/>
</dbReference>
<name>A0A8H3LT55_9GLOM</name>
<dbReference type="OrthoDB" id="10319980at2759"/>